<feature type="compositionally biased region" description="Basic and acidic residues" evidence="2">
    <location>
        <begin position="83"/>
        <end position="98"/>
    </location>
</feature>
<protein>
    <submittedName>
        <fullName evidence="3">Uncharacterized protein</fullName>
    </submittedName>
</protein>
<evidence type="ECO:0000256" key="1">
    <source>
        <dbReference type="SAM" id="Coils"/>
    </source>
</evidence>
<comment type="caution">
    <text evidence="3">The sequence shown here is derived from an EMBL/GenBank/DDBJ whole genome shotgun (WGS) entry which is preliminary data.</text>
</comment>
<dbReference type="EMBL" id="JBHUJC010000003">
    <property type="protein sequence ID" value="MFD2275115.1"/>
    <property type="molecule type" value="Genomic_DNA"/>
</dbReference>
<gene>
    <name evidence="3" type="ORF">ACFSQZ_01410</name>
</gene>
<keyword evidence="4" id="KW-1185">Reference proteome</keyword>
<evidence type="ECO:0000256" key="2">
    <source>
        <dbReference type="SAM" id="MobiDB-lite"/>
    </source>
</evidence>
<evidence type="ECO:0000313" key="4">
    <source>
        <dbReference type="Proteomes" id="UP001597297"/>
    </source>
</evidence>
<feature type="region of interest" description="Disordered" evidence="2">
    <location>
        <begin position="74"/>
        <end position="98"/>
    </location>
</feature>
<reference evidence="4" key="1">
    <citation type="journal article" date="2019" name="Int. J. Syst. Evol. Microbiol.">
        <title>The Global Catalogue of Microorganisms (GCM) 10K type strain sequencing project: providing services to taxonomists for standard genome sequencing and annotation.</title>
        <authorList>
            <consortium name="The Broad Institute Genomics Platform"/>
            <consortium name="The Broad Institute Genome Sequencing Center for Infectious Disease"/>
            <person name="Wu L."/>
            <person name="Ma J."/>
        </authorList>
    </citation>
    <scope>NUCLEOTIDE SEQUENCE [LARGE SCALE GENOMIC DNA]</scope>
    <source>
        <strain evidence="4">JCM 16545</strain>
    </source>
</reference>
<feature type="coiled-coil region" evidence="1">
    <location>
        <begin position="352"/>
        <end position="379"/>
    </location>
</feature>
<keyword evidence="1" id="KW-0175">Coiled coil</keyword>
<sequence>MHYLRGFRMGANNTASHQYDDMDREELLLQLQLRDKKVENLEGKVSNFKEEIQKDAEAVTGQLLPKLDRLKQREGTAKLSSKARADKIAASQERKHQREAVTDEHIQAKMRNVPTSSGVSELAHTLASARIDLKRKGCRWRVIEVRASNSPFSHAVNLFTEPRVLRGINVEVAPYCENIDWDSTGGICFPNEVKEAATWRCLLYEGADGAEVFWVPPRVLKIGDRVIRGEACLRLAELGENGRVVASEPIDMLSRALSELVSIQDEYGKPIEAIYAKHSELGLRVDRDLVHQQLHDMCYMKGLFNWDILYNDVYEGKGLPGGGPFDFQLLFEGEAALDGSISLDGGDPRLIWVELAELIRKLEEEIDSANQRGLQATELLWRASEAATFLDLYQSSRAEAQELAWVAYCAGMRRAEIAYDLNKRELANLGKKFKTRSVNPDGRFPHTRVIRRYIREYHKLHARWPSPDKLVKYIENQIDTDKRVSQDLRGEVKERLKNRNVAKKAIEKEKHR</sequence>
<evidence type="ECO:0000313" key="3">
    <source>
        <dbReference type="EMBL" id="MFD2275115.1"/>
    </source>
</evidence>
<proteinExistence type="predicted"/>
<feature type="coiled-coil region" evidence="1">
    <location>
        <begin position="31"/>
        <end position="58"/>
    </location>
</feature>
<accession>A0ABW5DZT3</accession>
<name>A0ABW5DZT3_9BACT</name>
<dbReference type="Proteomes" id="UP001597297">
    <property type="component" value="Unassembled WGS sequence"/>
</dbReference>
<organism evidence="3 4">
    <name type="scientific">Rubritalea spongiae</name>
    <dbReference type="NCBI Taxonomy" id="430797"/>
    <lineage>
        <taxon>Bacteria</taxon>
        <taxon>Pseudomonadati</taxon>
        <taxon>Verrucomicrobiota</taxon>
        <taxon>Verrucomicrobiia</taxon>
        <taxon>Verrucomicrobiales</taxon>
        <taxon>Rubritaleaceae</taxon>
        <taxon>Rubritalea</taxon>
    </lineage>
</organism>